<keyword evidence="3" id="KW-1185">Reference proteome</keyword>
<dbReference type="STRING" id="1003195.SCATT_05870"/>
<feature type="region of interest" description="Disordered" evidence="1">
    <location>
        <begin position="49"/>
        <end position="69"/>
    </location>
</feature>
<dbReference type="AlphaFoldDB" id="G8WRE1"/>
<dbReference type="KEGG" id="scy:SCATT_05870"/>
<dbReference type="HOGENOM" id="CLU_2774017_0_0_11"/>
<name>G8WRE1_STREN</name>
<evidence type="ECO:0000313" key="2">
    <source>
        <dbReference type="EMBL" id="AEW92958.1"/>
    </source>
</evidence>
<evidence type="ECO:0000313" key="3">
    <source>
        <dbReference type="Proteomes" id="UP000007842"/>
    </source>
</evidence>
<organism evidence="2 3">
    <name type="scientific">Streptantibioticus cattleyicolor (strain ATCC 35852 / DSM 46488 / JCM 4925 / NBRC 14057 / NRRL 8057)</name>
    <name type="common">Streptomyces cattleya</name>
    <dbReference type="NCBI Taxonomy" id="1003195"/>
    <lineage>
        <taxon>Bacteria</taxon>
        <taxon>Bacillati</taxon>
        <taxon>Actinomycetota</taxon>
        <taxon>Actinomycetes</taxon>
        <taxon>Kitasatosporales</taxon>
        <taxon>Streptomycetaceae</taxon>
        <taxon>Streptantibioticus</taxon>
    </lineage>
</organism>
<gene>
    <name evidence="2" type="ordered locus">SCATT_05870</name>
</gene>
<dbReference type="PATRIC" id="fig|1003195.29.peg.586"/>
<accession>G8WRE1</accession>
<evidence type="ECO:0000256" key="1">
    <source>
        <dbReference type="SAM" id="MobiDB-lite"/>
    </source>
</evidence>
<sequence>MIASLFTHWSVGMDSWVDSIGCAVERGPVELSYYLSALVTDIAGTRRPVAGSTSLHRGRPHHAADAMAP</sequence>
<proteinExistence type="predicted"/>
<protein>
    <submittedName>
        <fullName evidence="2">Uncharacterized protein</fullName>
    </submittedName>
</protein>
<dbReference type="Proteomes" id="UP000007842">
    <property type="component" value="Chromosome"/>
</dbReference>
<reference evidence="3" key="1">
    <citation type="submission" date="2011-12" db="EMBL/GenBank/DDBJ databases">
        <title>Complete genome sequence of Streptomyces cattleya strain DSM 46488.</title>
        <authorList>
            <person name="Ou H.-Y."/>
            <person name="Li P."/>
            <person name="Zhao C."/>
            <person name="O'Hagan D."/>
            <person name="Deng Z."/>
        </authorList>
    </citation>
    <scope>NUCLEOTIDE SEQUENCE [LARGE SCALE GENOMIC DNA]</scope>
    <source>
        <strain evidence="3">ATCC 35852 / DSM 46488 / JCM 4925 / NBRC 14057 / NRRL 8057</strain>
    </source>
</reference>
<dbReference type="EMBL" id="CP003219">
    <property type="protein sequence ID" value="AEW92958.1"/>
    <property type="molecule type" value="Genomic_DNA"/>
</dbReference>